<gene>
    <name evidence="1" type="ORF">DPEC_G00097680</name>
</gene>
<dbReference type="EMBL" id="CM055735">
    <property type="protein sequence ID" value="KAJ8007773.1"/>
    <property type="molecule type" value="Genomic_DNA"/>
</dbReference>
<organism evidence="1 2">
    <name type="scientific">Dallia pectoralis</name>
    <name type="common">Alaska blackfish</name>
    <dbReference type="NCBI Taxonomy" id="75939"/>
    <lineage>
        <taxon>Eukaryota</taxon>
        <taxon>Metazoa</taxon>
        <taxon>Chordata</taxon>
        <taxon>Craniata</taxon>
        <taxon>Vertebrata</taxon>
        <taxon>Euteleostomi</taxon>
        <taxon>Actinopterygii</taxon>
        <taxon>Neopterygii</taxon>
        <taxon>Teleostei</taxon>
        <taxon>Protacanthopterygii</taxon>
        <taxon>Esociformes</taxon>
        <taxon>Umbridae</taxon>
        <taxon>Dallia</taxon>
    </lineage>
</organism>
<comment type="caution">
    <text evidence="1">The sequence shown here is derived from an EMBL/GenBank/DDBJ whole genome shotgun (WGS) entry which is preliminary data.</text>
</comment>
<reference evidence="1" key="1">
    <citation type="submission" date="2021-05" db="EMBL/GenBank/DDBJ databases">
        <authorList>
            <person name="Pan Q."/>
            <person name="Jouanno E."/>
            <person name="Zahm M."/>
            <person name="Klopp C."/>
            <person name="Cabau C."/>
            <person name="Louis A."/>
            <person name="Berthelot C."/>
            <person name="Parey E."/>
            <person name="Roest Crollius H."/>
            <person name="Montfort J."/>
            <person name="Robinson-Rechavi M."/>
            <person name="Bouchez O."/>
            <person name="Lampietro C."/>
            <person name="Lopez Roques C."/>
            <person name="Donnadieu C."/>
            <person name="Postlethwait J."/>
            <person name="Bobe J."/>
            <person name="Dillon D."/>
            <person name="Chandos A."/>
            <person name="von Hippel F."/>
            <person name="Guiguen Y."/>
        </authorList>
    </citation>
    <scope>NUCLEOTIDE SEQUENCE</scope>
    <source>
        <strain evidence="1">YG-Jan2019</strain>
    </source>
</reference>
<accession>A0ACC2GVZ9</accession>
<evidence type="ECO:0000313" key="2">
    <source>
        <dbReference type="Proteomes" id="UP001157502"/>
    </source>
</evidence>
<keyword evidence="2" id="KW-1185">Reference proteome</keyword>
<sequence>MALPEDILLPLKDLLMLEDLEHRLGQGAELQEKLVRFLAAKGGKSIKDSVKRMISCLFSNDRTKLCNWTGLGQKIAFKGLMLKNIVHKWKSSFHSVPMNISQRYGIPDK</sequence>
<name>A0ACC2GVZ9_DALPE</name>
<evidence type="ECO:0000313" key="1">
    <source>
        <dbReference type="EMBL" id="KAJ8007773.1"/>
    </source>
</evidence>
<protein>
    <submittedName>
        <fullName evidence="1">Uncharacterized protein</fullName>
    </submittedName>
</protein>
<proteinExistence type="predicted"/>
<dbReference type="Proteomes" id="UP001157502">
    <property type="component" value="Chromosome 8"/>
</dbReference>